<evidence type="ECO:0000259" key="3">
    <source>
        <dbReference type="PROSITE" id="PS50801"/>
    </source>
</evidence>
<dbReference type="Gene3D" id="3.30.750.24">
    <property type="entry name" value="STAS domain"/>
    <property type="match status" value="1"/>
</dbReference>
<dbReference type="InterPro" id="IPR003658">
    <property type="entry name" value="Anti-sigma_ant"/>
</dbReference>
<gene>
    <name evidence="4" type="ORF">HWQ67_19180</name>
</gene>
<dbReference type="Proteomes" id="UP001196980">
    <property type="component" value="Unassembled WGS sequence"/>
</dbReference>
<dbReference type="RefSeq" id="WP_218254309.1">
    <property type="nucleotide sequence ID" value="NZ_JABXWD010000746.1"/>
</dbReference>
<comment type="similarity">
    <text evidence="1 2">Belongs to the anti-sigma-factor antagonist family.</text>
</comment>
<dbReference type="EMBL" id="JABXWD010000746">
    <property type="protein sequence ID" value="MBV6343696.1"/>
    <property type="molecule type" value="Genomic_DNA"/>
</dbReference>
<protein>
    <recommendedName>
        <fullName evidence="2">Anti-sigma factor antagonist</fullName>
    </recommendedName>
</protein>
<dbReference type="Pfam" id="PF01740">
    <property type="entry name" value="STAS"/>
    <property type="match status" value="1"/>
</dbReference>
<evidence type="ECO:0000256" key="2">
    <source>
        <dbReference type="RuleBase" id="RU003749"/>
    </source>
</evidence>
<dbReference type="SUPFAM" id="SSF52091">
    <property type="entry name" value="SpoIIaa-like"/>
    <property type="match status" value="1"/>
</dbReference>
<dbReference type="CDD" id="cd07043">
    <property type="entry name" value="STAS_anti-anti-sigma_factors"/>
    <property type="match status" value="1"/>
</dbReference>
<dbReference type="PANTHER" id="PTHR33495:SF14">
    <property type="entry name" value="ANTI-SIGMA FACTOR ANTAGONIST"/>
    <property type="match status" value="1"/>
</dbReference>
<organism evidence="4 5">
    <name type="scientific">Candidatus Magnetobacterium casense</name>
    <dbReference type="NCBI Taxonomy" id="1455061"/>
    <lineage>
        <taxon>Bacteria</taxon>
        <taxon>Pseudomonadati</taxon>
        <taxon>Nitrospirota</taxon>
        <taxon>Thermodesulfovibrionia</taxon>
        <taxon>Thermodesulfovibrionales</taxon>
        <taxon>Candidatus Magnetobacteriaceae</taxon>
        <taxon>Candidatus Magnetobacterium</taxon>
    </lineage>
</organism>
<name>A0ABS6S4C5_9BACT</name>
<evidence type="ECO:0000313" key="4">
    <source>
        <dbReference type="EMBL" id="MBV6343696.1"/>
    </source>
</evidence>
<sequence>MSLTVTSDVVEGIARITLVGEVDSGSVGKFKDEVDKVAKASPKEIVLCVKELSFMSSAGLRVIVFAKQKLGVSVPIYVVKPQEMIVDTLKKTGLLHSVSIVDEHNKCD</sequence>
<accession>A0ABS6S4C5</accession>
<dbReference type="NCBIfam" id="TIGR00377">
    <property type="entry name" value="ant_ant_sig"/>
    <property type="match status" value="1"/>
</dbReference>
<dbReference type="PANTHER" id="PTHR33495">
    <property type="entry name" value="ANTI-SIGMA FACTOR ANTAGONIST TM_1081-RELATED-RELATED"/>
    <property type="match status" value="1"/>
</dbReference>
<dbReference type="PROSITE" id="PS50801">
    <property type="entry name" value="STAS"/>
    <property type="match status" value="1"/>
</dbReference>
<dbReference type="InterPro" id="IPR036513">
    <property type="entry name" value="STAS_dom_sf"/>
</dbReference>
<evidence type="ECO:0000256" key="1">
    <source>
        <dbReference type="ARBA" id="ARBA00009013"/>
    </source>
</evidence>
<keyword evidence="5" id="KW-1185">Reference proteome</keyword>
<reference evidence="4 5" key="1">
    <citation type="journal article" date="2020" name="J Geophys Res Biogeosci">
        <title>Magnetotaxis as an Adaptation to Enable Bacterial Shuttling of Microbial Sulfur and Sulfur Cycling Across Aquatic Oxic#Anoxic Interfaces.</title>
        <authorList>
            <person name="Li J."/>
            <person name="Liu P."/>
            <person name="Wang J."/>
            <person name="Roberts A.P."/>
            <person name="Pan Y."/>
        </authorList>
    </citation>
    <scope>NUCLEOTIDE SEQUENCE [LARGE SCALE GENOMIC DNA]</scope>
    <source>
        <strain evidence="4 5">MYR-1_YQ</strain>
    </source>
</reference>
<comment type="caution">
    <text evidence="4">The sequence shown here is derived from an EMBL/GenBank/DDBJ whole genome shotgun (WGS) entry which is preliminary data.</text>
</comment>
<proteinExistence type="inferred from homology"/>
<feature type="domain" description="STAS" evidence="3">
    <location>
        <begin position="3"/>
        <end position="108"/>
    </location>
</feature>
<dbReference type="InterPro" id="IPR002645">
    <property type="entry name" value="STAS_dom"/>
</dbReference>
<evidence type="ECO:0000313" key="5">
    <source>
        <dbReference type="Proteomes" id="UP001196980"/>
    </source>
</evidence>